<accession>A0A0A8YIE7</accession>
<name>A0A0A8YIE7_ARUDO</name>
<dbReference type="EMBL" id="GBRH01272637">
    <property type="protein sequence ID" value="JAD25258.1"/>
    <property type="molecule type" value="Transcribed_RNA"/>
</dbReference>
<evidence type="ECO:0000313" key="1">
    <source>
        <dbReference type="EMBL" id="JAD25258.1"/>
    </source>
</evidence>
<proteinExistence type="predicted"/>
<protein>
    <submittedName>
        <fullName evidence="1">Uncharacterized protein</fullName>
    </submittedName>
</protein>
<reference evidence="1" key="1">
    <citation type="submission" date="2014-09" db="EMBL/GenBank/DDBJ databases">
        <authorList>
            <person name="Magalhaes I.L.F."/>
            <person name="Oliveira U."/>
            <person name="Santos F.R."/>
            <person name="Vidigal T.H.D.A."/>
            <person name="Brescovit A.D."/>
            <person name="Santos A.J."/>
        </authorList>
    </citation>
    <scope>NUCLEOTIDE SEQUENCE</scope>
    <source>
        <tissue evidence="1">Shoot tissue taken approximately 20 cm above the soil surface</tissue>
    </source>
</reference>
<reference evidence="1" key="2">
    <citation type="journal article" date="2015" name="Data Brief">
        <title>Shoot transcriptome of the giant reed, Arundo donax.</title>
        <authorList>
            <person name="Barrero R.A."/>
            <person name="Guerrero F.D."/>
            <person name="Moolhuijzen P."/>
            <person name="Goolsby J.A."/>
            <person name="Tidwell J."/>
            <person name="Bellgard S.E."/>
            <person name="Bellgard M.I."/>
        </authorList>
    </citation>
    <scope>NUCLEOTIDE SEQUENCE</scope>
    <source>
        <tissue evidence="1">Shoot tissue taken approximately 20 cm above the soil surface</tissue>
    </source>
</reference>
<organism evidence="1">
    <name type="scientific">Arundo donax</name>
    <name type="common">Giant reed</name>
    <name type="synonym">Donax arundinaceus</name>
    <dbReference type="NCBI Taxonomy" id="35708"/>
    <lineage>
        <taxon>Eukaryota</taxon>
        <taxon>Viridiplantae</taxon>
        <taxon>Streptophyta</taxon>
        <taxon>Embryophyta</taxon>
        <taxon>Tracheophyta</taxon>
        <taxon>Spermatophyta</taxon>
        <taxon>Magnoliopsida</taxon>
        <taxon>Liliopsida</taxon>
        <taxon>Poales</taxon>
        <taxon>Poaceae</taxon>
        <taxon>PACMAD clade</taxon>
        <taxon>Arundinoideae</taxon>
        <taxon>Arundineae</taxon>
        <taxon>Arundo</taxon>
    </lineage>
</organism>
<sequence length="19" mass="2114">MQLIISLASFFILSRSIAC</sequence>
<dbReference type="AlphaFoldDB" id="A0A0A8YIE7"/>